<dbReference type="AlphaFoldDB" id="A0A3N4J2S9"/>
<evidence type="ECO:0000313" key="1">
    <source>
        <dbReference type="EMBL" id="RPA88184.1"/>
    </source>
</evidence>
<name>A0A3N4J2S9_ASCIM</name>
<protein>
    <submittedName>
        <fullName evidence="1">Uncharacterized protein</fullName>
    </submittedName>
</protein>
<sequence>MVRDYLAALTPSPPKEFASPLEELDYLQTIFANGPAYAAYYDLPRFFSYCFPLDDSATPSCIPDNRAIDLSRVARKIAERALIICKERKLCFRILNYNEEESIYFCADQIFVLGTDEHAVEDLYKQILHKHEQSKNENFATRLREIGRSMVGTKGQGMIYDENGKVIGALF</sequence>
<gene>
    <name evidence="1" type="ORF">BJ508DRAFT_320285</name>
</gene>
<dbReference type="EMBL" id="ML119645">
    <property type="protein sequence ID" value="RPA88184.1"/>
    <property type="molecule type" value="Genomic_DNA"/>
</dbReference>
<accession>A0A3N4J2S9</accession>
<proteinExistence type="predicted"/>
<evidence type="ECO:0000313" key="2">
    <source>
        <dbReference type="Proteomes" id="UP000275078"/>
    </source>
</evidence>
<dbReference type="Proteomes" id="UP000275078">
    <property type="component" value="Unassembled WGS sequence"/>
</dbReference>
<keyword evidence="2" id="KW-1185">Reference proteome</keyword>
<organism evidence="1 2">
    <name type="scientific">Ascobolus immersus RN42</name>
    <dbReference type="NCBI Taxonomy" id="1160509"/>
    <lineage>
        <taxon>Eukaryota</taxon>
        <taxon>Fungi</taxon>
        <taxon>Dikarya</taxon>
        <taxon>Ascomycota</taxon>
        <taxon>Pezizomycotina</taxon>
        <taxon>Pezizomycetes</taxon>
        <taxon>Pezizales</taxon>
        <taxon>Ascobolaceae</taxon>
        <taxon>Ascobolus</taxon>
    </lineage>
</organism>
<reference evidence="1 2" key="1">
    <citation type="journal article" date="2018" name="Nat. Ecol. Evol.">
        <title>Pezizomycetes genomes reveal the molecular basis of ectomycorrhizal truffle lifestyle.</title>
        <authorList>
            <person name="Murat C."/>
            <person name="Payen T."/>
            <person name="Noel B."/>
            <person name="Kuo A."/>
            <person name="Morin E."/>
            <person name="Chen J."/>
            <person name="Kohler A."/>
            <person name="Krizsan K."/>
            <person name="Balestrini R."/>
            <person name="Da Silva C."/>
            <person name="Montanini B."/>
            <person name="Hainaut M."/>
            <person name="Levati E."/>
            <person name="Barry K.W."/>
            <person name="Belfiori B."/>
            <person name="Cichocki N."/>
            <person name="Clum A."/>
            <person name="Dockter R.B."/>
            <person name="Fauchery L."/>
            <person name="Guy J."/>
            <person name="Iotti M."/>
            <person name="Le Tacon F."/>
            <person name="Lindquist E.A."/>
            <person name="Lipzen A."/>
            <person name="Malagnac F."/>
            <person name="Mello A."/>
            <person name="Molinier V."/>
            <person name="Miyauchi S."/>
            <person name="Poulain J."/>
            <person name="Riccioni C."/>
            <person name="Rubini A."/>
            <person name="Sitrit Y."/>
            <person name="Splivallo R."/>
            <person name="Traeger S."/>
            <person name="Wang M."/>
            <person name="Zifcakova L."/>
            <person name="Wipf D."/>
            <person name="Zambonelli A."/>
            <person name="Paolocci F."/>
            <person name="Nowrousian M."/>
            <person name="Ottonello S."/>
            <person name="Baldrian P."/>
            <person name="Spatafora J.W."/>
            <person name="Henrissat B."/>
            <person name="Nagy L.G."/>
            <person name="Aury J.M."/>
            <person name="Wincker P."/>
            <person name="Grigoriev I.V."/>
            <person name="Bonfante P."/>
            <person name="Martin F.M."/>
        </authorList>
    </citation>
    <scope>NUCLEOTIDE SEQUENCE [LARGE SCALE GENOMIC DNA]</scope>
    <source>
        <strain evidence="1 2">RN42</strain>
    </source>
</reference>